<comment type="caution">
    <text evidence="3">The sequence shown here is derived from an EMBL/GenBank/DDBJ whole genome shotgun (WGS) entry which is preliminary data.</text>
</comment>
<comment type="similarity">
    <text evidence="1">Belongs to the polysaccharide synthase family.</text>
</comment>
<dbReference type="CDD" id="cd05237">
    <property type="entry name" value="UDP_invert_4-6DH_SDR_e"/>
    <property type="match status" value="1"/>
</dbReference>
<sequence length="384" mass="42885">MRSQTNPLFSHKNFKCNPEDLLNREPIVLDPKNIAGAVFHSIVLITGAAGSIGSELALQISGYAPKVLILIDQSETLLNDLDMLLRQRFQNLELHSYVANVTDVSRMSEIFSHSQVQIVFHAAAYKHVPVMEKHPYEAIKTNVLGTGILADLAITFQVRKFVFISTDKAIRPSSVMGATKRLAEIYLQSLCQDYHSSTQFVITRFGNVLGSNGSFLRTFERQIQEGGPITLTHPDVQRYVMTVSEACQLVLEASAMSKSHEILFFDMGGPLRIADIARRMIELAGLRPDVDIRIEYMGMRPGEKLHEDLIEDTMQCKSHHPKIRSIPFDVNLDVCVKKSMSLVLKALDSGRPEQMVAALKMAVPEYISANSVFEKLDVARLANT</sequence>
<protein>
    <submittedName>
        <fullName evidence="3">FlaA1/EpsC-like NDP-sugar epimerase</fullName>
    </submittedName>
</protein>
<feature type="domain" description="Polysaccharide biosynthesis protein CapD-like" evidence="2">
    <location>
        <begin position="43"/>
        <end position="324"/>
    </location>
</feature>
<evidence type="ECO:0000259" key="2">
    <source>
        <dbReference type="Pfam" id="PF02719"/>
    </source>
</evidence>
<dbReference type="Proteomes" id="UP001179181">
    <property type="component" value="Unassembled WGS sequence"/>
</dbReference>
<dbReference type="InterPro" id="IPR051203">
    <property type="entry name" value="Polysaccharide_Synthase-Rel"/>
</dbReference>
<proteinExistence type="inferred from homology"/>
<keyword evidence="4" id="KW-1185">Reference proteome</keyword>
<dbReference type="Pfam" id="PF02719">
    <property type="entry name" value="Polysacc_synt_2"/>
    <property type="match status" value="1"/>
</dbReference>
<dbReference type="PANTHER" id="PTHR43318">
    <property type="entry name" value="UDP-N-ACETYLGLUCOSAMINE 4,6-DEHYDRATASE"/>
    <property type="match status" value="1"/>
</dbReference>
<dbReference type="Gene3D" id="3.40.50.720">
    <property type="entry name" value="NAD(P)-binding Rossmann-like Domain"/>
    <property type="match status" value="1"/>
</dbReference>
<dbReference type="PANTHER" id="PTHR43318:SF1">
    <property type="entry name" value="POLYSACCHARIDE BIOSYNTHESIS PROTEIN EPSC-RELATED"/>
    <property type="match status" value="1"/>
</dbReference>
<evidence type="ECO:0000313" key="3">
    <source>
        <dbReference type="EMBL" id="NIJ56025.1"/>
    </source>
</evidence>
<dbReference type="RefSeq" id="WP_167276834.1">
    <property type="nucleotide sequence ID" value="NZ_JAASQJ010000007.1"/>
</dbReference>
<reference evidence="3 4" key="1">
    <citation type="submission" date="2020-03" db="EMBL/GenBank/DDBJ databases">
        <title>Genomic Encyclopedia of Type Strains, Phase IV (KMG-IV): sequencing the most valuable type-strain genomes for metagenomic binning, comparative biology and taxonomic classification.</title>
        <authorList>
            <person name="Goeker M."/>
        </authorList>
    </citation>
    <scope>NUCLEOTIDE SEQUENCE [LARGE SCALE GENOMIC DNA]</scope>
    <source>
        <strain evidence="3 4">DSM 102865</strain>
    </source>
</reference>
<name>A0ABX0UW14_9BACT</name>
<dbReference type="SUPFAM" id="SSF51735">
    <property type="entry name" value="NAD(P)-binding Rossmann-fold domains"/>
    <property type="match status" value="1"/>
</dbReference>
<evidence type="ECO:0000256" key="1">
    <source>
        <dbReference type="ARBA" id="ARBA00007430"/>
    </source>
</evidence>
<evidence type="ECO:0000313" key="4">
    <source>
        <dbReference type="Proteomes" id="UP001179181"/>
    </source>
</evidence>
<organism evidence="3 4">
    <name type="scientific">Dyadobacter arcticus</name>
    <dbReference type="NCBI Taxonomy" id="1078754"/>
    <lineage>
        <taxon>Bacteria</taxon>
        <taxon>Pseudomonadati</taxon>
        <taxon>Bacteroidota</taxon>
        <taxon>Cytophagia</taxon>
        <taxon>Cytophagales</taxon>
        <taxon>Spirosomataceae</taxon>
        <taxon>Dyadobacter</taxon>
    </lineage>
</organism>
<gene>
    <name evidence="3" type="ORF">FHS68_005220</name>
</gene>
<dbReference type="EMBL" id="JAASQJ010000007">
    <property type="protein sequence ID" value="NIJ56025.1"/>
    <property type="molecule type" value="Genomic_DNA"/>
</dbReference>
<dbReference type="InterPro" id="IPR036291">
    <property type="entry name" value="NAD(P)-bd_dom_sf"/>
</dbReference>
<dbReference type="InterPro" id="IPR003869">
    <property type="entry name" value="Polysac_CapD-like"/>
</dbReference>
<accession>A0ABX0UW14</accession>